<feature type="region of interest" description="Disordered" evidence="3">
    <location>
        <begin position="1180"/>
        <end position="1221"/>
    </location>
</feature>
<comment type="caution">
    <text evidence="7">The sequence shown here is derived from an EMBL/GenBank/DDBJ whole genome shotgun (WGS) entry which is preliminary data.</text>
</comment>
<feature type="domain" description="HTH myb-type" evidence="6">
    <location>
        <begin position="999"/>
        <end position="1045"/>
    </location>
</feature>
<dbReference type="Pfam" id="PF00249">
    <property type="entry name" value="Myb_DNA-binding"/>
    <property type="match status" value="1"/>
</dbReference>
<dbReference type="InterPro" id="IPR011992">
    <property type="entry name" value="EF-hand-dom_pair"/>
</dbReference>
<accession>A0A818T2L4</accession>
<dbReference type="PANTHER" id="PTHR45614:SF25">
    <property type="entry name" value="MYB PROTEIN"/>
    <property type="match status" value="1"/>
</dbReference>
<protein>
    <submittedName>
        <fullName evidence="7">Uncharacterized protein</fullName>
    </submittedName>
</protein>
<dbReference type="Pfam" id="PF13921">
    <property type="entry name" value="Myb_DNA-bind_6"/>
    <property type="match status" value="1"/>
</dbReference>
<feature type="compositionally biased region" description="Low complexity" evidence="3">
    <location>
        <begin position="322"/>
        <end position="333"/>
    </location>
</feature>
<evidence type="ECO:0000256" key="2">
    <source>
        <dbReference type="ARBA" id="ARBA00023125"/>
    </source>
</evidence>
<dbReference type="InterPro" id="IPR017930">
    <property type="entry name" value="Myb_dom"/>
</dbReference>
<evidence type="ECO:0000313" key="7">
    <source>
        <dbReference type="EMBL" id="CAF3671610.1"/>
    </source>
</evidence>
<dbReference type="Gene3D" id="1.10.10.60">
    <property type="entry name" value="Homeodomain-like"/>
    <property type="match status" value="3"/>
</dbReference>
<feature type="domain" description="HTH myb-type" evidence="6">
    <location>
        <begin position="1046"/>
        <end position="1101"/>
    </location>
</feature>
<dbReference type="SMART" id="SM00717">
    <property type="entry name" value="SANT"/>
    <property type="match status" value="3"/>
</dbReference>
<feature type="domain" description="EF-hand" evidence="5">
    <location>
        <begin position="438"/>
        <end position="473"/>
    </location>
</feature>
<keyword evidence="2" id="KW-0238">DNA-binding</keyword>
<dbReference type="SUPFAM" id="SSF47473">
    <property type="entry name" value="EF-hand"/>
    <property type="match status" value="2"/>
</dbReference>
<feature type="compositionally biased region" description="Low complexity" evidence="3">
    <location>
        <begin position="1206"/>
        <end position="1216"/>
    </location>
</feature>
<evidence type="ECO:0000259" key="4">
    <source>
        <dbReference type="PROSITE" id="PS50090"/>
    </source>
</evidence>
<dbReference type="GO" id="GO:0000981">
    <property type="term" value="F:DNA-binding transcription factor activity, RNA polymerase II-specific"/>
    <property type="evidence" value="ECO:0007669"/>
    <property type="project" value="TreeGrafter"/>
</dbReference>
<dbReference type="SMART" id="SM00054">
    <property type="entry name" value="EFh"/>
    <property type="match status" value="5"/>
</dbReference>
<dbReference type="GO" id="GO:0005634">
    <property type="term" value="C:nucleus"/>
    <property type="evidence" value="ECO:0007669"/>
    <property type="project" value="TreeGrafter"/>
</dbReference>
<name>A0A818T2L4_9BILA</name>
<evidence type="ECO:0000259" key="6">
    <source>
        <dbReference type="PROSITE" id="PS51294"/>
    </source>
</evidence>
<feature type="region of interest" description="Disordered" evidence="3">
    <location>
        <begin position="322"/>
        <end position="342"/>
    </location>
</feature>
<feature type="compositionally biased region" description="Polar residues" evidence="3">
    <location>
        <begin position="1185"/>
        <end position="1202"/>
    </location>
</feature>
<dbReference type="EMBL" id="CAJOBD010000454">
    <property type="protein sequence ID" value="CAF3671610.1"/>
    <property type="molecule type" value="Genomic_DNA"/>
</dbReference>
<proteinExistence type="predicted"/>
<reference evidence="7" key="1">
    <citation type="submission" date="2021-02" db="EMBL/GenBank/DDBJ databases">
        <authorList>
            <person name="Nowell W R."/>
        </authorList>
    </citation>
    <scope>NUCLEOTIDE SEQUENCE</scope>
</reference>
<feature type="domain" description="HTH myb-type" evidence="6">
    <location>
        <begin position="1102"/>
        <end position="1152"/>
    </location>
</feature>
<dbReference type="Proteomes" id="UP000663836">
    <property type="component" value="Unassembled WGS sequence"/>
</dbReference>
<feature type="domain" description="Myb-like" evidence="4">
    <location>
        <begin position="992"/>
        <end position="1045"/>
    </location>
</feature>
<dbReference type="PROSITE" id="PS50090">
    <property type="entry name" value="MYB_LIKE"/>
    <property type="match status" value="3"/>
</dbReference>
<sequence length="1553" mass="181070">MATSVSASFSAGNMPNEKCRRSVYPNQSIPSLRRERTVIDGEFNRNQQLKPIYSNELPVRSSAFSGEKQYDRRQIPKKVRSAKSDEIFHLINRRLQTGVYGVRHMFRSNDPNQEGKLSKEAFRRVLMQLCGYINVEEWEKVCKMFHINERDDTITFQEFLSYFPDNDKARRELSLSQIDRHSSSLLTLSQNATSSQQSYHKHNLPKLTANYCFSLMKARCRDPSFTPNDYLPSDCLNDSVIIRDHLKKILENFQLDDIIHNENEFEKLWSKFDLNNSGIVRTNIFLRLLDYRINLADEIDANIQKLVTRSGAAGIVDRRISSSTGITNGSSPSRKQRQLSTNKNRDYYENDIQFKHTAPPPPTALDEPLNESIRPLIEQHINDNDGDENSNKISSNMNLSTRELSTKFRTLVQQHRKMIKQLNENDEFLPFLDRKVNEGYFCLKTVFSYLDSNQTNFITKQQLIVALHQFDIPLTLDNIDQFLQKHHCITTKTINNETMIDYNGFLKYFQDRSESSFLAHTLNIFSKEKSITTKSDFNNIENGIIDLLHHVFLSLTAAFKYISNDIDDLCPEKELFIILKKELNIADNYRFTEKQKNEVYNLLNCTDAMKQKRQLPYKRLLYLFSKTTIPINKERNIEKKEEKCIEKKEEKFIEKKKEEKSIEKKEEQKSLRKLSYIEKILNDLIRLRMHTFTKVFSRIDQPRTDKINKEQFYEVLQQMNTDLTQSEINMIWSSSGFHMDKSVPFANLIRQLIMFNRDENQAMLNQFQRSRSTHDHQISSTARSIISSSTRAISSSGGISDISNSGQSIDSHEIYNRILPYIRQNYNKITNKLLENDPTACGLIDFSTLQNIFHHYSVPINDIELGTLIRLDNPRNGSKIQYPFFIRKYHPDGPIIKISPWLRIHPIYEQLIQKQHAKHPIKEVYDQRTQNPRDLKYLIRLFNSYDKPRKDEKNLLLEMISNRASSSRSSFTEDESDHDENLYIIKKKVSSTRKKSYKKWIKDEDERLRDFINLNGGIKDWSRISKYVGNGRTDAQCQHRWERFLDPSITKGPWTDEEDKKVIELVRDYGARQWSLIAKELKGRVGKQCRERWHNHLNPAINKNPWTNDENLLLFILHQHFGNKWAEIAKYFNGRSDNSIKNHWNSSMKKKFELEVINLKSQGLEWTALIPPDFPWPKFDKSSSSRRPLNTITNRIQPSNTKRSSRTTTTTTTTSSPAPINKIQIHSSIVNSDNDTKHHFYSTTDHNTLNVSSSHPLATVYSDHLQPISSSQTSSDVQQQECSSQELEHLFYCTPPSPVKQLPMLSSCADYTSSSQNSQTDHHISLFHNTLDYYPSHPPSRSSSLPVFTCSSSSSASSHSTILSNDTTNHNENRNIFTTDDTFTLNFNSQNEIKQENEHLLIDLTQSESNHDIVISPKTISNTSSPSKHRVLNTPERLDQPHRNHLTEQDWFNDFLAYPDPITTILSENHLSIRPTIVRRNKRLDKYQSTIIETKKRENFSKNLFNSSKKLKEELGYDPTYTEILIGQTRDQRYVTEQARRYLSCSSLNNYNS</sequence>
<dbReference type="InterPro" id="IPR050560">
    <property type="entry name" value="MYB_TF"/>
</dbReference>
<feature type="region of interest" description="Disordered" evidence="3">
    <location>
        <begin position="1"/>
        <end position="23"/>
    </location>
</feature>
<dbReference type="InterPro" id="IPR002048">
    <property type="entry name" value="EF_hand_dom"/>
</dbReference>
<dbReference type="CDD" id="cd00167">
    <property type="entry name" value="SANT"/>
    <property type="match status" value="3"/>
</dbReference>
<organism evidence="7 8">
    <name type="scientific">Rotaria sordida</name>
    <dbReference type="NCBI Taxonomy" id="392033"/>
    <lineage>
        <taxon>Eukaryota</taxon>
        <taxon>Metazoa</taxon>
        <taxon>Spiralia</taxon>
        <taxon>Gnathifera</taxon>
        <taxon>Rotifera</taxon>
        <taxon>Eurotatoria</taxon>
        <taxon>Bdelloidea</taxon>
        <taxon>Philodinida</taxon>
        <taxon>Philodinidae</taxon>
        <taxon>Rotaria</taxon>
    </lineage>
</organism>
<gene>
    <name evidence="7" type="ORF">JBS370_LOCUS7576</name>
</gene>
<evidence type="ECO:0000256" key="1">
    <source>
        <dbReference type="ARBA" id="ARBA00022737"/>
    </source>
</evidence>
<feature type="domain" description="Myb-like" evidence="4">
    <location>
        <begin position="1046"/>
        <end position="1097"/>
    </location>
</feature>
<feature type="domain" description="Myb-like" evidence="4">
    <location>
        <begin position="1098"/>
        <end position="1148"/>
    </location>
</feature>
<dbReference type="GO" id="GO:0005509">
    <property type="term" value="F:calcium ion binding"/>
    <property type="evidence" value="ECO:0007669"/>
    <property type="project" value="InterPro"/>
</dbReference>
<dbReference type="InterPro" id="IPR009057">
    <property type="entry name" value="Homeodomain-like_sf"/>
</dbReference>
<dbReference type="PROSITE" id="PS51294">
    <property type="entry name" value="HTH_MYB"/>
    <property type="match status" value="3"/>
</dbReference>
<dbReference type="GO" id="GO:0000978">
    <property type="term" value="F:RNA polymerase II cis-regulatory region sequence-specific DNA binding"/>
    <property type="evidence" value="ECO:0007669"/>
    <property type="project" value="TreeGrafter"/>
</dbReference>
<dbReference type="PANTHER" id="PTHR45614">
    <property type="entry name" value="MYB PROTEIN-RELATED"/>
    <property type="match status" value="1"/>
</dbReference>
<evidence type="ECO:0000259" key="5">
    <source>
        <dbReference type="PROSITE" id="PS50222"/>
    </source>
</evidence>
<dbReference type="PROSITE" id="PS50222">
    <property type="entry name" value="EF_HAND_2"/>
    <property type="match status" value="1"/>
</dbReference>
<evidence type="ECO:0000256" key="3">
    <source>
        <dbReference type="SAM" id="MobiDB-lite"/>
    </source>
</evidence>
<keyword evidence="1" id="KW-0677">Repeat</keyword>
<feature type="compositionally biased region" description="Polar residues" evidence="3">
    <location>
        <begin position="1"/>
        <end position="13"/>
    </location>
</feature>
<dbReference type="CDD" id="cd00051">
    <property type="entry name" value="EFh"/>
    <property type="match status" value="1"/>
</dbReference>
<dbReference type="FunFam" id="1.10.10.60:FF:000010">
    <property type="entry name" value="Transcriptional activator Myb isoform A"/>
    <property type="match status" value="1"/>
</dbReference>
<dbReference type="Gene3D" id="1.10.238.10">
    <property type="entry name" value="EF-hand"/>
    <property type="match status" value="3"/>
</dbReference>
<evidence type="ECO:0000313" key="8">
    <source>
        <dbReference type="Proteomes" id="UP000663836"/>
    </source>
</evidence>
<dbReference type="InterPro" id="IPR001005">
    <property type="entry name" value="SANT/Myb"/>
</dbReference>
<dbReference type="SUPFAM" id="SSF46689">
    <property type="entry name" value="Homeodomain-like"/>
    <property type="match status" value="2"/>
</dbReference>